<dbReference type="RefSeq" id="WP_163843114.1">
    <property type="nucleotide sequence ID" value="NZ_JAAGVB010000009.1"/>
</dbReference>
<accession>A0A6P1CKR1</accession>
<sequence>MRFLVKVHCCGAKWLVRVPAFGVSRVVADKQLIEETAREMIAACGAAPAVFEVELDVGRYIDTREAPLVDAARSAEPG</sequence>
<protein>
    <recommendedName>
        <fullName evidence="3">DUF1902 domain-containing protein</fullName>
    </recommendedName>
</protein>
<organism evidence="1 2">
    <name type="scientific">Nocardia cyriacigeorgica</name>
    <dbReference type="NCBI Taxonomy" id="135487"/>
    <lineage>
        <taxon>Bacteria</taxon>
        <taxon>Bacillati</taxon>
        <taxon>Actinomycetota</taxon>
        <taxon>Actinomycetes</taxon>
        <taxon>Mycobacteriales</taxon>
        <taxon>Nocardiaceae</taxon>
        <taxon>Nocardia</taxon>
    </lineage>
</organism>
<evidence type="ECO:0000313" key="1">
    <source>
        <dbReference type="EMBL" id="NEW32502.1"/>
    </source>
</evidence>
<evidence type="ECO:0008006" key="3">
    <source>
        <dbReference type="Google" id="ProtNLM"/>
    </source>
</evidence>
<dbReference type="AlphaFoldDB" id="A0A6P1CKR1"/>
<dbReference type="EMBL" id="JAAGVB010000009">
    <property type="protein sequence ID" value="NEW32502.1"/>
    <property type="molecule type" value="Genomic_DNA"/>
</dbReference>
<comment type="caution">
    <text evidence="1">The sequence shown here is derived from an EMBL/GenBank/DDBJ whole genome shotgun (WGS) entry which is preliminary data.</text>
</comment>
<name>A0A6P1CKR1_9NOCA</name>
<gene>
    <name evidence="1" type="ORF">GV791_08005</name>
</gene>
<dbReference type="Proteomes" id="UP000471166">
    <property type="component" value="Unassembled WGS sequence"/>
</dbReference>
<evidence type="ECO:0000313" key="2">
    <source>
        <dbReference type="Proteomes" id="UP000471166"/>
    </source>
</evidence>
<proteinExistence type="predicted"/>
<reference evidence="1 2" key="1">
    <citation type="submission" date="2020-01" db="EMBL/GenBank/DDBJ databases">
        <title>Genetics and antimicrobial susceptibilities of Nocardia species isolated from the soil; a comparison with species isolated from humans.</title>
        <authorList>
            <person name="Carrasco G."/>
            <person name="Monzon S."/>
            <person name="Sansegundo M."/>
            <person name="Garcia E."/>
            <person name="Garrido N."/>
            <person name="Medina M.J."/>
            <person name="Villalon P."/>
            <person name="Ramirez-Arocha A.C."/>
            <person name="Jimenez P."/>
            <person name="Cuesta I."/>
            <person name="Valdezate S."/>
        </authorList>
    </citation>
    <scope>NUCLEOTIDE SEQUENCE [LARGE SCALE GENOMIC DNA]</scope>
    <source>
        <strain evidence="1 2">CNM20110626</strain>
    </source>
</reference>